<dbReference type="EMBL" id="SDPO01000003">
    <property type="protein sequence ID" value="RXZ47865.1"/>
    <property type="molecule type" value="Genomic_DNA"/>
</dbReference>
<dbReference type="PANTHER" id="PTHR43227">
    <property type="entry name" value="BLL4140 PROTEIN"/>
    <property type="match status" value="1"/>
</dbReference>
<dbReference type="GO" id="GO:0055085">
    <property type="term" value="P:transmembrane transport"/>
    <property type="evidence" value="ECO:0007669"/>
    <property type="project" value="InterPro"/>
</dbReference>
<evidence type="ECO:0000313" key="11">
    <source>
        <dbReference type="Proteomes" id="UP000292935"/>
    </source>
</evidence>
<evidence type="ECO:0000313" key="10">
    <source>
        <dbReference type="EMBL" id="RXZ47865.1"/>
    </source>
</evidence>
<keyword evidence="4 7" id="KW-0812">Transmembrane</keyword>
<dbReference type="SUPFAM" id="SSF161098">
    <property type="entry name" value="MetI-like"/>
    <property type="match status" value="1"/>
</dbReference>
<evidence type="ECO:0000256" key="3">
    <source>
        <dbReference type="ARBA" id="ARBA00022475"/>
    </source>
</evidence>
<dbReference type="GO" id="GO:0005886">
    <property type="term" value="C:plasma membrane"/>
    <property type="evidence" value="ECO:0007669"/>
    <property type="project" value="UniProtKB-SubCell"/>
</dbReference>
<evidence type="ECO:0000256" key="6">
    <source>
        <dbReference type="ARBA" id="ARBA00023136"/>
    </source>
</evidence>
<name>A0A4Q2JIL3_9MICO</name>
<feature type="transmembrane region" description="Helical" evidence="7">
    <location>
        <begin position="41"/>
        <end position="64"/>
    </location>
</feature>
<dbReference type="Proteomes" id="UP000292935">
    <property type="component" value="Unassembled WGS sequence"/>
</dbReference>
<gene>
    <name evidence="10" type="ORF">ESP57_15190</name>
</gene>
<keyword evidence="5 7" id="KW-1133">Transmembrane helix</keyword>
<keyword evidence="11" id="KW-1185">Reference proteome</keyword>
<feature type="domain" description="ABC transmembrane type-1" evidence="9">
    <location>
        <begin position="102"/>
        <end position="318"/>
    </location>
</feature>
<dbReference type="Gene3D" id="1.10.3720.10">
    <property type="entry name" value="MetI-like"/>
    <property type="match status" value="1"/>
</dbReference>
<reference evidence="10 11" key="1">
    <citation type="submission" date="2019-01" db="EMBL/GenBank/DDBJ databases">
        <authorList>
            <person name="Li J."/>
        </authorList>
    </citation>
    <scope>NUCLEOTIDE SEQUENCE [LARGE SCALE GENOMIC DNA]</scope>
    <source>
        <strain evidence="10 11">CCUG 35506</strain>
    </source>
</reference>
<dbReference type="PANTHER" id="PTHR43227:SF8">
    <property type="entry name" value="DIACETYLCHITOBIOSE UPTAKE SYSTEM PERMEASE PROTEIN DASB"/>
    <property type="match status" value="1"/>
</dbReference>
<dbReference type="InterPro" id="IPR050809">
    <property type="entry name" value="UgpAE/MalFG_permease"/>
</dbReference>
<sequence length="329" mass="36132">MSATLTEPDAAPRTPNTKPPRPPKGSAAGPRKKKPLPWAPWLLLGPSIALLGVMVVYPTIVMFVNSFTNLEIKNKMLGTAPDFVGFDNYIEVFTESDFPAVLARSLGLMVVLTVLITAIGMVVALLMTKLSKGWRLAVSIGLMLAWAMPPLSATVVFGWIFDTDYGLVNWALNTITGTQDFRGHSWLIDPWSFMMVLVIIVVWQSVPFAAVTFYAGLGQVPDEVLEASSLDGAGPWQRFRLIVLPYMRGVLTAVLVLETIWNLRIFTQVYALQQQGGLASETNILPTYLFRQGLGEFGVTAAIGVFMVILLMAISYFNVRSSLKDEAEL</sequence>
<comment type="subcellular location">
    <subcellularLocation>
        <location evidence="1 7">Cell membrane</location>
        <topology evidence="1 7">Multi-pass membrane protein</topology>
    </subcellularLocation>
</comment>
<evidence type="ECO:0000256" key="7">
    <source>
        <dbReference type="RuleBase" id="RU363032"/>
    </source>
</evidence>
<feature type="transmembrane region" description="Helical" evidence="7">
    <location>
        <begin position="238"/>
        <end position="257"/>
    </location>
</feature>
<accession>A0A4Q2JIL3</accession>
<protein>
    <submittedName>
        <fullName evidence="10">Sugar ABC transporter permease</fullName>
    </submittedName>
</protein>
<keyword evidence="3" id="KW-1003">Cell membrane</keyword>
<evidence type="ECO:0000259" key="9">
    <source>
        <dbReference type="PROSITE" id="PS50928"/>
    </source>
</evidence>
<dbReference type="RefSeq" id="WP_056010636.1">
    <property type="nucleotide sequence ID" value="NZ_SDPO01000003.1"/>
</dbReference>
<feature type="transmembrane region" description="Helical" evidence="7">
    <location>
        <begin position="140"/>
        <end position="161"/>
    </location>
</feature>
<feature type="transmembrane region" description="Helical" evidence="7">
    <location>
        <begin position="191"/>
        <end position="217"/>
    </location>
</feature>
<keyword evidence="2 7" id="KW-0813">Transport</keyword>
<feature type="transmembrane region" description="Helical" evidence="7">
    <location>
        <begin position="297"/>
        <end position="319"/>
    </location>
</feature>
<dbReference type="InterPro" id="IPR035906">
    <property type="entry name" value="MetI-like_sf"/>
</dbReference>
<feature type="transmembrane region" description="Helical" evidence="7">
    <location>
        <begin position="106"/>
        <end position="128"/>
    </location>
</feature>
<evidence type="ECO:0000256" key="4">
    <source>
        <dbReference type="ARBA" id="ARBA00022692"/>
    </source>
</evidence>
<keyword evidence="6 7" id="KW-0472">Membrane</keyword>
<dbReference type="InterPro" id="IPR000515">
    <property type="entry name" value="MetI-like"/>
</dbReference>
<dbReference type="OrthoDB" id="9804439at2"/>
<dbReference type="AlphaFoldDB" id="A0A4Q2JIL3"/>
<comment type="caution">
    <text evidence="10">The sequence shown here is derived from an EMBL/GenBank/DDBJ whole genome shotgun (WGS) entry which is preliminary data.</text>
</comment>
<feature type="region of interest" description="Disordered" evidence="8">
    <location>
        <begin position="1"/>
        <end position="32"/>
    </location>
</feature>
<evidence type="ECO:0000256" key="1">
    <source>
        <dbReference type="ARBA" id="ARBA00004651"/>
    </source>
</evidence>
<organism evidence="10 11">
    <name type="scientific">Agromyces fucosus</name>
    <dbReference type="NCBI Taxonomy" id="41985"/>
    <lineage>
        <taxon>Bacteria</taxon>
        <taxon>Bacillati</taxon>
        <taxon>Actinomycetota</taxon>
        <taxon>Actinomycetes</taxon>
        <taxon>Micrococcales</taxon>
        <taxon>Microbacteriaceae</taxon>
        <taxon>Agromyces</taxon>
    </lineage>
</organism>
<dbReference type="CDD" id="cd06261">
    <property type="entry name" value="TM_PBP2"/>
    <property type="match status" value="1"/>
</dbReference>
<evidence type="ECO:0000256" key="5">
    <source>
        <dbReference type="ARBA" id="ARBA00022989"/>
    </source>
</evidence>
<comment type="similarity">
    <text evidence="7">Belongs to the binding-protein-dependent transport system permease family.</text>
</comment>
<dbReference type="Pfam" id="PF00528">
    <property type="entry name" value="BPD_transp_1"/>
    <property type="match status" value="1"/>
</dbReference>
<evidence type="ECO:0000256" key="2">
    <source>
        <dbReference type="ARBA" id="ARBA00022448"/>
    </source>
</evidence>
<evidence type="ECO:0000256" key="8">
    <source>
        <dbReference type="SAM" id="MobiDB-lite"/>
    </source>
</evidence>
<dbReference type="PROSITE" id="PS50928">
    <property type="entry name" value="ABC_TM1"/>
    <property type="match status" value="1"/>
</dbReference>
<proteinExistence type="inferred from homology"/>